<accession>A0ABV1HHS1</accession>
<keyword evidence="5" id="KW-1185">Reference proteome</keyword>
<evidence type="ECO:0000313" key="4">
    <source>
        <dbReference type="EMBL" id="MEQ2561864.1"/>
    </source>
</evidence>
<feature type="transmembrane region" description="Helical" evidence="2">
    <location>
        <begin position="163"/>
        <end position="185"/>
    </location>
</feature>
<dbReference type="Gene3D" id="1.10.3730.20">
    <property type="match status" value="1"/>
</dbReference>
<dbReference type="RefSeq" id="WP_349228300.1">
    <property type="nucleotide sequence ID" value="NZ_JBBMFJ010000002.1"/>
</dbReference>
<feature type="transmembrane region" description="Helical" evidence="2">
    <location>
        <begin position="30"/>
        <end position="51"/>
    </location>
</feature>
<keyword evidence="2" id="KW-0812">Transmembrane</keyword>
<dbReference type="Proteomes" id="UP001437460">
    <property type="component" value="Unassembled WGS sequence"/>
</dbReference>
<feature type="transmembrane region" description="Helical" evidence="2">
    <location>
        <begin position="63"/>
        <end position="84"/>
    </location>
</feature>
<feature type="transmembrane region" description="Helical" evidence="2">
    <location>
        <begin position="306"/>
        <end position="323"/>
    </location>
</feature>
<dbReference type="Pfam" id="PF00892">
    <property type="entry name" value="EamA"/>
    <property type="match status" value="1"/>
</dbReference>
<proteinExistence type="inferred from homology"/>
<evidence type="ECO:0000256" key="2">
    <source>
        <dbReference type="SAM" id="Phobius"/>
    </source>
</evidence>
<dbReference type="EMBL" id="JBBMFJ010000002">
    <property type="protein sequence ID" value="MEQ2561864.1"/>
    <property type="molecule type" value="Genomic_DNA"/>
</dbReference>
<keyword evidence="2" id="KW-0472">Membrane</keyword>
<name>A0ABV1HHS1_9FIRM</name>
<feature type="transmembrane region" description="Helical" evidence="2">
    <location>
        <begin position="220"/>
        <end position="238"/>
    </location>
</feature>
<dbReference type="SUPFAM" id="SSF103481">
    <property type="entry name" value="Multidrug resistance efflux transporter EmrE"/>
    <property type="match status" value="1"/>
</dbReference>
<organism evidence="4 5">
    <name type="scientific">Ventrimonas faecis</name>
    <dbReference type="NCBI Taxonomy" id="3133170"/>
    <lineage>
        <taxon>Bacteria</taxon>
        <taxon>Bacillati</taxon>
        <taxon>Bacillota</taxon>
        <taxon>Clostridia</taxon>
        <taxon>Lachnospirales</taxon>
        <taxon>Lachnospiraceae</taxon>
        <taxon>Ventrimonas</taxon>
    </lineage>
</organism>
<evidence type="ECO:0000259" key="3">
    <source>
        <dbReference type="Pfam" id="PF00892"/>
    </source>
</evidence>
<feature type="transmembrane region" description="Helical" evidence="2">
    <location>
        <begin position="275"/>
        <end position="294"/>
    </location>
</feature>
<protein>
    <submittedName>
        <fullName evidence="4">DMT family transporter</fullName>
    </submittedName>
</protein>
<dbReference type="InterPro" id="IPR037185">
    <property type="entry name" value="EmrE-like"/>
</dbReference>
<reference evidence="4 5" key="1">
    <citation type="submission" date="2024-03" db="EMBL/GenBank/DDBJ databases">
        <title>Human intestinal bacterial collection.</title>
        <authorList>
            <person name="Pauvert C."/>
            <person name="Hitch T.C.A."/>
            <person name="Clavel T."/>
        </authorList>
    </citation>
    <scope>NUCLEOTIDE SEQUENCE [LARGE SCALE GENOMIC DNA]</scope>
    <source>
        <strain evidence="4 5">CLA-AP-H27</strain>
    </source>
</reference>
<evidence type="ECO:0000313" key="5">
    <source>
        <dbReference type="Proteomes" id="UP001437460"/>
    </source>
</evidence>
<feature type="transmembrane region" description="Helical" evidence="2">
    <location>
        <begin position="123"/>
        <end position="142"/>
    </location>
</feature>
<dbReference type="InterPro" id="IPR000620">
    <property type="entry name" value="EamA_dom"/>
</dbReference>
<comment type="similarity">
    <text evidence="1">Belongs to the EamA transporter family.</text>
</comment>
<sequence length="325" mass="35239">MWFWLAVTALLFWSGSDLFSKIGCRDNDKYAHLKMVIAVGVIMGIHALYEIFAGGTVVTWHVLITYLPVSLLYISSMTLGYIGLRYIELSISSPICNSSGALVAVLCFLTGTLDDSIEGTMRLAVIGAVALVCVGVIGLGIVESREDDDLRRARQEASNYKYAKSWLALFLPVAYCLLDAAGTFADTFVLDKLAGEAEAAGLFATAEECSSYAASSANCAYELTFLFAAVCCVIYVAFIKKQKFLVKQEGPKYIGALCETAGQFAYIFALSDTSHAAISAPIISAYCVASVVWSRIFLKEKLSWKHYAMIALVVVGIVMLGVFDI</sequence>
<keyword evidence="2" id="KW-1133">Transmembrane helix</keyword>
<evidence type="ECO:0000256" key="1">
    <source>
        <dbReference type="ARBA" id="ARBA00007362"/>
    </source>
</evidence>
<comment type="caution">
    <text evidence="4">The sequence shown here is derived from an EMBL/GenBank/DDBJ whole genome shotgun (WGS) entry which is preliminary data.</text>
</comment>
<feature type="domain" description="EamA" evidence="3">
    <location>
        <begin position="223"/>
        <end position="320"/>
    </location>
</feature>
<gene>
    <name evidence="4" type="ORF">WMO41_01485</name>
</gene>